<feature type="site" description="Lowers pKa of active site Tyr" evidence="7">
    <location>
        <position position="75"/>
    </location>
</feature>
<dbReference type="PROSITE" id="PS00798">
    <property type="entry name" value="ALDOKETO_REDUCTASE_1"/>
    <property type="match status" value="1"/>
</dbReference>
<protein>
    <submittedName>
        <fullName evidence="9">2,5-diketo-D-gluconate reductase A</fullName>
    </submittedName>
</protein>
<sequence length="273" mass="30341">MRFDRPTLEFNDGHTIPRLGYGLWQVKEAEKMTEAAIGHGFRLIDGAAAYQNEEGMGRGIARSGVAREELFVTTKVPNDQQGRQKAKDCLRGSLDRLGLDRVDLVLIHWPAPKNDLYLETWEAFIELQEEGLATSIGVSNFEEEHLRRIIEATGMTPALNQIELHPGLAQEHMRRIDEELSIVTQSWSPLGRGASMEAGPVTAIAERLDASPAQVILAWNLKLGNSVLTRTENPDRLTENLAAMELDLTDEDMRALAALDTGDRQGPHPDDNN</sequence>
<keyword evidence="2" id="KW-0521">NADP</keyword>
<dbReference type="AlphaFoldDB" id="A0A1M6EJE1"/>
<evidence type="ECO:0000256" key="5">
    <source>
        <dbReference type="PIRSR" id="PIRSR000097-1"/>
    </source>
</evidence>
<comment type="similarity">
    <text evidence="1">Belongs to the aldo/keto reductase family.</text>
</comment>
<proteinExistence type="inferred from homology"/>
<dbReference type="PANTHER" id="PTHR43827">
    <property type="entry name" value="2,5-DIKETO-D-GLUCONIC ACID REDUCTASE"/>
    <property type="match status" value="1"/>
</dbReference>
<dbReference type="PANTHER" id="PTHR43827:SF3">
    <property type="entry name" value="NADP-DEPENDENT OXIDOREDUCTASE DOMAIN-CONTAINING PROTEIN"/>
    <property type="match status" value="1"/>
</dbReference>
<dbReference type="Proteomes" id="UP000184292">
    <property type="component" value="Unassembled WGS sequence"/>
</dbReference>
<dbReference type="PIRSF" id="PIRSF000097">
    <property type="entry name" value="AKR"/>
    <property type="match status" value="1"/>
</dbReference>
<evidence type="ECO:0000256" key="3">
    <source>
        <dbReference type="ARBA" id="ARBA00023002"/>
    </source>
</evidence>
<dbReference type="InterPro" id="IPR018170">
    <property type="entry name" value="Aldo/ket_reductase_CS"/>
</dbReference>
<evidence type="ECO:0000256" key="1">
    <source>
        <dbReference type="ARBA" id="ARBA00007905"/>
    </source>
</evidence>
<dbReference type="STRING" id="1447782.SAMN05444417_2028"/>
<dbReference type="InterPro" id="IPR036812">
    <property type="entry name" value="NAD(P)_OxRdtase_dom_sf"/>
</dbReference>
<feature type="active site" description="Proton donor" evidence="5">
    <location>
        <position position="50"/>
    </location>
</feature>
<dbReference type="FunFam" id="3.20.20.100:FF:000002">
    <property type="entry name" value="2,5-diketo-D-gluconic acid reductase A"/>
    <property type="match status" value="1"/>
</dbReference>
<keyword evidence="3" id="KW-0560">Oxidoreductase</keyword>
<dbReference type="InterPro" id="IPR020471">
    <property type="entry name" value="AKR"/>
</dbReference>
<dbReference type="SUPFAM" id="SSF51430">
    <property type="entry name" value="NAD(P)-linked oxidoreductase"/>
    <property type="match status" value="1"/>
</dbReference>
<dbReference type="OrthoDB" id="9768793at2"/>
<evidence type="ECO:0000313" key="9">
    <source>
        <dbReference type="EMBL" id="SHI85607.1"/>
    </source>
</evidence>
<dbReference type="EMBL" id="FQYO01000003">
    <property type="protein sequence ID" value="SHI85607.1"/>
    <property type="molecule type" value="Genomic_DNA"/>
</dbReference>
<evidence type="ECO:0000259" key="8">
    <source>
        <dbReference type="Pfam" id="PF00248"/>
    </source>
</evidence>
<dbReference type="Gene3D" id="3.20.20.100">
    <property type="entry name" value="NADP-dependent oxidoreductase domain"/>
    <property type="match status" value="1"/>
</dbReference>
<evidence type="ECO:0000256" key="2">
    <source>
        <dbReference type="ARBA" id="ARBA00022857"/>
    </source>
</evidence>
<dbReference type="RefSeq" id="WP_073329443.1">
    <property type="nucleotide sequence ID" value="NZ_FQYO01000003.1"/>
</dbReference>
<evidence type="ECO:0000256" key="6">
    <source>
        <dbReference type="PIRSR" id="PIRSR000097-2"/>
    </source>
</evidence>
<feature type="binding site" evidence="6">
    <location>
        <position position="108"/>
    </location>
    <ligand>
        <name>substrate</name>
    </ligand>
</feature>
<evidence type="ECO:0000313" key="10">
    <source>
        <dbReference type="Proteomes" id="UP000184292"/>
    </source>
</evidence>
<reference evidence="9 10" key="1">
    <citation type="submission" date="2016-11" db="EMBL/GenBank/DDBJ databases">
        <authorList>
            <person name="Jaros S."/>
            <person name="Januszkiewicz K."/>
            <person name="Wedrychowicz H."/>
        </authorList>
    </citation>
    <scope>NUCLEOTIDE SEQUENCE [LARGE SCALE GENOMIC DNA]</scope>
    <source>
        <strain evidence="9 10">DSM 100565</strain>
    </source>
</reference>
<name>A0A1M6EJE1_9RHOB</name>
<accession>A0A1M6EJE1</accession>
<organism evidence="9 10">
    <name type="scientific">Wenxinia saemankumensis</name>
    <dbReference type="NCBI Taxonomy" id="1447782"/>
    <lineage>
        <taxon>Bacteria</taxon>
        <taxon>Pseudomonadati</taxon>
        <taxon>Pseudomonadota</taxon>
        <taxon>Alphaproteobacteria</taxon>
        <taxon>Rhodobacterales</taxon>
        <taxon>Roseobacteraceae</taxon>
        <taxon>Wenxinia</taxon>
    </lineage>
</organism>
<dbReference type="Pfam" id="PF00248">
    <property type="entry name" value="Aldo_ket_red"/>
    <property type="match status" value="1"/>
</dbReference>
<dbReference type="GO" id="GO:0016616">
    <property type="term" value="F:oxidoreductase activity, acting on the CH-OH group of donors, NAD or NADP as acceptor"/>
    <property type="evidence" value="ECO:0007669"/>
    <property type="project" value="UniProtKB-ARBA"/>
</dbReference>
<gene>
    <name evidence="9" type="ORF">SAMN05444417_2028</name>
</gene>
<evidence type="ECO:0000256" key="7">
    <source>
        <dbReference type="PIRSR" id="PIRSR000097-3"/>
    </source>
</evidence>
<dbReference type="InterPro" id="IPR023210">
    <property type="entry name" value="NADP_OxRdtase_dom"/>
</dbReference>
<evidence type="ECO:0000256" key="4">
    <source>
        <dbReference type="ARBA" id="ARBA00049445"/>
    </source>
</evidence>
<keyword evidence="10" id="KW-1185">Reference proteome</keyword>
<feature type="domain" description="NADP-dependent oxidoreductase" evidence="8">
    <location>
        <begin position="19"/>
        <end position="259"/>
    </location>
</feature>
<dbReference type="CDD" id="cd19132">
    <property type="entry name" value="AKR_AKR5D1_E1"/>
    <property type="match status" value="1"/>
</dbReference>
<comment type="catalytic activity">
    <reaction evidence="4">
        <text>hydroxyacetone + NADP(+) = methylglyoxal + NADPH + H(+)</text>
        <dbReference type="Rhea" id="RHEA:27986"/>
        <dbReference type="ChEBI" id="CHEBI:15378"/>
        <dbReference type="ChEBI" id="CHEBI:17158"/>
        <dbReference type="ChEBI" id="CHEBI:27957"/>
        <dbReference type="ChEBI" id="CHEBI:57783"/>
        <dbReference type="ChEBI" id="CHEBI:58349"/>
    </reaction>
</comment>
<dbReference type="PRINTS" id="PR00069">
    <property type="entry name" value="ALDKETRDTASE"/>
</dbReference>